<evidence type="ECO:0000259" key="1">
    <source>
        <dbReference type="Pfam" id="PF01425"/>
    </source>
</evidence>
<dbReference type="EMBL" id="CAJHCQ010000016">
    <property type="protein sequence ID" value="CAD6552587.1"/>
    <property type="molecule type" value="Genomic_DNA"/>
</dbReference>
<keyword evidence="2" id="KW-0378">Hydrolase</keyword>
<dbReference type="InterPro" id="IPR020556">
    <property type="entry name" value="Amidase_CS"/>
</dbReference>
<evidence type="ECO:0000313" key="2">
    <source>
        <dbReference type="EMBL" id="CAD6552587.1"/>
    </source>
</evidence>
<keyword evidence="3" id="KW-1185">Reference proteome</keyword>
<dbReference type="InterPro" id="IPR023631">
    <property type="entry name" value="Amidase_dom"/>
</dbReference>
<feature type="domain" description="Amidase" evidence="1">
    <location>
        <begin position="29"/>
        <end position="447"/>
    </location>
</feature>
<dbReference type="PROSITE" id="PS00571">
    <property type="entry name" value="AMIDASES"/>
    <property type="match status" value="1"/>
</dbReference>
<gene>
    <name evidence="2" type="primary">cnbH_2</name>
    <name evidence="2" type="ORF">LMG27952_05288</name>
</gene>
<dbReference type="EC" id="3.5.99.5" evidence="2"/>
<dbReference type="SUPFAM" id="SSF75304">
    <property type="entry name" value="Amidase signature (AS) enzymes"/>
    <property type="match status" value="1"/>
</dbReference>
<proteinExistence type="predicted"/>
<dbReference type="InterPro" id="IPR000120">
    <property type="entry name" value="Amidase"/>
</dbReference>
<accession>A0ABM8P0U6</accession>
<dbReference type="Gene3D" id="3.90.1300.10">
    <property type="entry name" value="Amidase signature (AS) domain"/>
    <property type="match status" value="1"/>
</dbReference>
<sequence length="463" mass="47635">MKPMSFLPATPLSQLAADLDAARTTSRALVETALERIAAEGGNGGHAFIALDAERTRREADAQDALRRAGVRLSPLAGLPVSIKDLFDVAGEPTRAGSRVLDDAPPAAFDASAVARLRRAGAVPLGRTNMSEFAFSGLGLNPWRGTPRSPWRDGDGARVAGGSSSGAAASVAGGMAAAGLGSDTGGSLRIPAAFCGLTGFKPTARRVPTAGAFPLSTTLDSIGAIAPSVACCALVDRVLAGLPTDGDAARVRPAEPKGLRLAVLSNYVTEGMDAHVARTWEATLTRLSRAGMQITPLHLPLLEALPAINRFGFSPIEAYATHRSRLHEHAQRYDPRVLARIRLGETASAADYLDLLAARADAMAQARAALAGFDAFLMPTVPIVPPIIAALEADPAHFAATNALVLRNPSVVNFLDGCAVSLPCAPRGEAPVGLSVAGLADSDAHVLSVAAAIESVLQDANGA</sequence>
<dbReference type="InterPro" id="IPR036928">
    <property type="entry name" value="AS_sf"/>
</dbReference>
<comment type="caution">
    <text evidence="2">The sequence shown here is derived from an EMBL/GenBank/DDBJ whole genome shotgun (WGS) entry which is preliminary data.</text>
</comment>
<protein>
    <submittedName>
        <fullName evidence="2">2-amino-5-chloromuconic acid deaminase</fullName>
        <ecNumber evidence="2">3.5.99.5</ecNumber>
    </submittedName>
</protein>
<name>A0ABM8P0U6_9BURK</name>
<dbReference type="PANTHER" id="PTHR11895">
    <property type="entry name" value="TRANSAMIDASE"/>
    <property type="match status" value="1"/>
</dbReference>
<dbReference type="Pfam" id="PF01425">
    <property type="entry name" value="Amidase"/>
    <property type="match status" value="1"/>
</dbReference>
<organism evidence="2 3">
    <name type="scientific">Paraburkholderia hiiakae</name>
    <dbReference type="NCBI Taxonomy" id="1081782"/>
    <lineage>
        <taxon>Bacteria</taxon>
        <taxon>Pseudomonadati</taxon>
        <taxon>Pseudomonadota</taxon>
        <taxon>Betaproteobacteria</taxon>
        <taxon>Burkholderiales</taxon>
        <taxon>Burkholderiaceae</taxon>
        <taxon>Paraburkholderia</taxon>
    </lineage>
</organism>
<dbReference type="Proteomes" id="UP000656319">
    <property type="component" value="Unassembled WGS sequence"/>
</dbReference>
<dbReference type="PANTHER" id="PTHR11895:SF176">
    <property type="entry name" value="AMIDASE AMID-RELATED"/>
    <property type="match status" value="1"/>
</dbReference>
<reference evidence="2 3" key="1">
    <citation type="submission" date="2020-10" db="EMBL/GenBank/DDBJ databases">
        <authorList>
            <person name="Peeters C."/>
        </authorList>
    </citation>
    <scope>NUCLEOTIDE SEQUENCE [LARGE SCALE GENOMIC DNA]</scope>
    <source>
        <strain evidence="2 3">LMG 27952</strain>
    </source>
</reference>
<dbReference type="NCBIfam" id="NF005460">
    <property type="entry name" value="PRK07056.1"/>
    <property type="match status" value="1"/>
</dbReference>
<evidence type="ECO:0000313" key="3">
    <source>
        <dbReference type="Proteomes" id="UP000656319"/>
    </source>
</evidence>
<dbReference type="GO" id="GO:0050540">
    <property type="term" value="F:2-aminomuconate deaminase activity"/>
    <property type="evidence" value="ECO:0007669"/>
    <property type="project" value="UniProtKB-EC"/>
</dbReference>